<reference evidence="1" key="1">
    <citation type="submission" date="2016-10" db="EMBL/GenBank/DDBJ databases">
        <title>Sequence of Gallionella enrichment culture.</title>
        <authorList>
            <person name="Poehlein A."/>
            <person name="Muehling M."/>
            <person name="Daniel R."/>
        </authorList>
    </citation>
    <scope>NUCLEOTIDE SEQUENCE</scope>
</reference>
<name>A0A1J5T164_9ZZZZ</name>
<sequence length="118" mass="13616">MFKLNSKKQAFAEAALKYMQTKPDTVPQHINVTTCNNYLQLYLQYVELINELEKIKRLMEDVKLQLGNEVMNMTKAYFHNARFASQSGVTSSEIIYQQLKKKYAVGRNSKKNSSAESL</sequence>
<gene>
    <name evidence="1" type="ORF">GALL_102510</name>
</gene>
<proteinExistence type="predicted"/>
<protein>
    <submittedName>
        <fullName evidence="1">Uncharacterized protein</fullName>
    </submittedName>
</protein>
<organism evidence="1">
    <name type="scientific">mine drainage metagenome</name>
    <dbReference type="NCBI Taxonomy" id="410659"/>
    <lineage>
        <taxon>unclassified sequences</taxon>
        <taxon>metagenomes</taxon>
        <taxon>ecological metagenomes</taxon>
    </lineage>
</organism>
<evidence type="ECO:0000313" key="1">
    <source>
        <dbReference type="EMBL" id="OIR07588.1"/>
    </source>
</evidence>
<dbReference type="AlphaFoldDB" id="A0A1J5T164"/>
<dbReference type="EMBL" id="MLJW01000036">
    <property type="protein sequence ID" value="OIR07588.1"/>
    <property type="molecule type" value="Genomic_DNA"/>
</dbReference>
<accession>A0A1J5T164</accession>
<comment type="caution">
    <text evidence="1">The sequence shown here is derived from an EMBL/GenBank/DDBJ whole genome shotgun (WGS) entry which is preliminary data.</text>
</comment>